<protein>
    <submittedName>
        <fullName evidence="2">Uncharacterized protein</fullName>
    </submittedName>
</protein>
<reference evidence="2" key="1">
    <citation type="submission" date="2022-03" db="EMBL/GenBank/DDBJ databases">
        <authorList>
            <person name="Sayadi A."/>
        </authorList>
    </citation>
    <scope>NUCLEOTIDE SEQUENCE</scope>
</reference>
<dbReference type="Proteomes" id="UP001152888">
    <property type="component" value="Unassembled WGS sequence"/>
</dbReference>
<feature type="region of interest" description="Disordered" evidence="1">
    <location>
        <begin position="92"/>
        <end position="112"/>
    </location>
</feature>
<evidence type="ECO:0000256" key="1">
    <source>
        <dbReference type="SAM" id="MobiDB-lite"/>
    </source>
</evidence>
<organism evidence="2 3">
    <name type="scientific">Acanthoscelides obtectus</name>
    <name type="common">Bean weevil</name>
    <name type="synonym">Bruchus obtectus</name>
    <dbReference type="NCBI Taxonomy" id="200917"/>
    <lineage>
        <taxon>Eukaryota</taxon>
        <taxon>Metazoa</taxon>
        <taxon>Ecdysozoa</taxon>
        <taxon>Arthropoda</taxon>
        <taxon>Hexapoda</taxon>
        <taxon>Insecta</taxon>
        <taxon>Pterygota</taxon>
        <taxon>Neoptera</taxon>
        <taxon>Endopterygota</taxon>
        <taxon>Coleoptera</taxon>
        <taxon>Polyphaga</taxon>
        <taxon>Cucujiformia</taxon>
        <taxon>Chrysomeloidea</taxon>
        <taxon>Chrysomelidae</taxon>
        <taxon>Bruchinae</taxon>
        <taxon>Bruchini</taxon>
        <taxon>Acanthoscelides</taxon>
    </lineage>
</organism>
<proteinExistence type="predicted"/>
<dbReference type="OrthoDB" id="2382881at2759"/>
<sequence length="112" mass="13073">MKRLAIVESSSMWSLFFIKRSFTKWGFIKCFSAFSSDFKNPTAIKGNMKSKRLQSSVDIFECDRITHVFISYIRYELRKGTSKIVETYEVLTDDDGNDDDDEQDEVDNVEET</sequence>
<accession>A0A9P0L6U4</accession>
<dbReference type="AlphaFoldDB" id="A0A9P0L6U4"/>
<dbReference type="EMBL" id="CAKOFQ010007064">
    <property type="protein sequence ID" value="CAH1989470.1"/>
    <property type="molecule type" value="Genomic_DNA"/>
</dbReference>
<evidence type="ECO:0000313" key="3">
    <source>
        <dbReference type="Proteomes" id="UP001152888"/>
    </source>
</evidence>
<comment type="caution">
    <text evidence="2">The sequence shown here is derived from an EMBL/GenBank/DDBJ whole genome shotgun (WGS) entry which is preliminary data.</text>
</comment>
<evidence type="ECO:0000313" key="2">
    <source>
        <dbReference type="EMBL" id="CAH1989470.1"/>
    </source>
</evidence>
<name>A0A9P0L6U4_ACAOB</name>
<keyword evidence="3" id="KW-1185">Reference proteome</keyword>
<gene>
    <name evidence="2" type="ORF">ACAOBT_LOCUS19047</name>
</gene>